<evidence type="ECO:0000259" key="11">
    <source>
        <dbReference type="Pfam" id="PF03033"/>
    </source>
</evidence>
<evidence type="ECO:0000256" key="2">
    <source>
        <dbReference type="ARBA" id="ARBA00022618"/>
    </source>
</evidence>
<comment type="pathway">
    <text evidence="10">Cell wall biogenesis; peptidoglycan biosynthesis.</text>
</comment>
<dbReference type="Pfam" id="PF04101">
    <property type="entry name" value="Glyco_tran_28_C"/>
    <property type="match status" value="1"/>
</dbReference>
<feature type="binding site" evidence="10">
    <location>
        <position position="250"/>
    </location>
    <ligand>
        <name>UDP-N-acetyl-alpha-D-glucosamine</name>
        <dbReference type="ChEBI" id="CHEBI:57705"/>
    </ligand>
</feature>
<feature type="domain" description="Glycosyltransferase family 28 N-terminal" evidence="11">
    <location>
        <begin position="3"/>
        <end position="142"/>
    </location>
</feature>
<dbReference type="PANTHER" id="PTHR21015:SF22">
    <property type="entry name" value="GLYCOSYLTRANSFERASE"/>
    <property type="match status" value="1"/>
</dbReference>
<dbReference type="InterPro" id="IPR004276">
    <property type="entry name" value="GlycoTrans_28_N"/>
</dbReference>
<dbReference type="NCBIfam" id="TIGR01133">
    <property type="entry name" value="murG"/>
    <property type="match status" value="1"/>
</dbReference>
<comment type="catalytic activity">
    <reaction evidence="10">
        <text>di-trans,octa-cis-undecaprenyl diphospho-N-acetyl-alpha-D-muramoyl-L-alanyl-D-glutamyl-meso-2,6-diaminopimeloyl-D-alanyl-D-alanine + UDP-N-acetyl-alpha-D-glucosamine = di-trans,octa-cis-undecaprenyl diphospho-[N-acetyl-alpha-D-glucosaminyl-(1-&gt;4)]-N-acetyl-alpha-D-muramoyl-L-alanyl-D-glutamyl-meso-2,6-diaminopimeloyl-D-alanyl-D-alanine + UDP + H(+)</text>
        <dbReference type="Rhea" id="RHEA:31227"/>
        <dbReference type="ChEBI" id="CHEBI:15378"/>
        <dbReference type="ChEBI" id="CHEBI:57705"/>
        <dbReference type="ChEBI" id="CHEBI:58223"/>
        <dbReference type="ChEBI" id="CHEBI:61387"/>
        <dbReference type="ChEBI" id="CHEBI:61388"/>
        <dbReference type="EC" id="2.4.1.227"/>
    </reaction>
</comment>
<dbReference type="Pfam" id="PF03033">
    <property type="entry name" value="Glyco_transf_28"/>
    <property type="match status" value="1"/>
</dbReference>
<comment type="similarity">
    <text evidence="10">Belongs to the glycosyltransferase 28 family. MurG subfamily.</text>
</comment>
<dbReference type="InterPro" id="IPR006009">
    <property type="entry name" value="GlcNAc_MurG"/>
</dbReference>
<evidence type="ECO:0000256" key="5">
    <source>
        <dbReference type="ARBA" id="ARBA00022960"/>
    </source>
</evidence>
<feature type="binding site" evidence="10">
    <location>
        <position position="194"/>
    </location>
    <ligand>
        <name>UDP-N-acetyl-alpha-D-glucosamine</name>
        <dbReference type="ChEBI" id="CHEBI:57705"/>
    </ligand>
</feature>
<sequence length="363" mass="40062">MKVVISGGGTGGHIYPAIAIANKIKESNSSAEILFIGTREGLENEIVPKAGFKMEYITISYIKRKISLHNVKTGIKLIKGMWQTRRILKSFKPDIVIGTGGFVCGPVLYIANKMGFKTLIHEQNVFPGLTNRILSKHVDKVLLSFSEAEKFFKNKERVVVTGNPIRTDFMTVTEEEAKLKYKSHKPLILIVGGSGGSSKINNAVLAMLESSGNNLSFQLLWATGKRHYNMVLEELKTIKLDKNHQVVPYINNMPYAMKACDVIICSAGAITIAEVTAAAKPAILIPKAHTAENHQEYNAEALEKVGAAVMIKEKQLSSDILLQNINMLITDKKLYDSMKKASSNASTVEAIDLIYKEILKLIK</sequence>
<feature type="binding site" evidence="10">
    <location>
        <position position="124"/>
    </location>
    <ligand>
        <name>UDP-N-acetyl-alpha-D-glucosamine</name>
        <dbReference type="ChEBI" id="CHEBI:57705"/>
    </ligand>
</feature>
<dbReference type="GO" id="GO:0005886">
    <property type="term" value="C:plasma membrane"/>
    <property type="evidence" value="ECO:0007669"/>
    <property type="project" value="UniProtKB-SubCell"/>
</dbReference>
<dbReference type="GO" id="GO:0071555">
    <property type="term" value="P:cell wall organization"/>
    <property type="evidence" value="ECO:0007669"/>
    <property type="project" value="UniProtKB-KW"/>
</dbReference>
<dbReference type="RefSeq" id="WP_151859816.1">
    <property type="nucleotide sequence ID" value="NZ_WBZC01000004.1"/>
</dbReference>
<keyword evidence="3 10" id="KW-0328">Glycosyltransferase</keyword>
<keyword evidence="14" id="KW-1185">Reference proteome</keyword>
<evidence type="ECO:0000256" key="9">
    <source>
        <dbReference type="ARBA" id="ARBA00023316"/>
    </source>
</evidence>
<dbReference type="GO" id="GO:0050511">
    <property type="term" value="F:undecaprenyldiphospho-muramoylpentapeptide beta-N-acetylglucosaminyltransferase activity"/>
    <property type="evidence" value="ECO:0007669"/>
    <property type="project" value="UniProtKB-UniRule"/>
</dbReference>
<dbReference type="PANTHER" id="PTHR21015">
    <property type="entry name" value="UDP-N-ACETYLGLUCOSAMINE--N-ACETYLMURAMYL-(PENTAPEPTIDE) PYROPHOSPHORYL-UNDECAPRENOL N-ACETYLGLUCOSAMINE TRANSFERASE 1"/>
    <property type="match status" value="1"/>
</dbReference>
<dbReference type="Gene3D" id="3.40.50.2000">
    <property type="entry name" value="Glycogen Phosphorylase B"/>
    <property type="match status" value="2"/>
</dbReference>
<keyword evidence="7 10" id="KW-0472">Membrane</keyword>
<dbReference type="CDD" id="cd03785">
    <property type="entry name" value="GT28_MurG"/>
    <property type="match status" value="1"/>
</dbReference>
<feature type="binding site" evidence="10">
    <location>
        <begin position="10"/>
        <end position="12"/>
    </location>
    <ligand>
        <name>UDP-N-acetyl-alpha-D-glucosamine</name>
        <dbReference type="ChEBI" id="CHEBI:57705"/>
    </ligand>
</feature>
<keyword evidence="1 10" id="KW-1003">Cell membrane</keyword>
<feature type="binding site" evidence="10">
    <location>
        <position position="295"/>
    </location>
    <ligand>
        <name>UDP-N-acetyl-alpha-D-glucosamine</name>
        <dbReference type="ChEBI" id="CHEBI:57705"/>
    </ligand>
</feature>
<evidence type="ECO:0000256" key="10">
    <source>
        <dbReference type="HAMAP-Rule" id="MF_00033"/>
    </source>
</evidence>
<dbReference type="GO" id="GO:0008360">
    <property type="term" value="P:regulation of cell shape"/>
    <property type="evidence" value="ECO:0007669"/>
    <property type="project" value="UniProtKB-KW"/>
</dbReference>
<reference evidence="13 14" key="1">
    <citation type="submission" date="2019-10" db="EMBL/GenBank/DDBJ databases">
        <title>Alkaliphilus serpentinus sp. nov. and Alkaliphilus pronyensis sp. nov., two novel anaerobic alkaliphilic species isolated from the serpentinized-hosted hydrothermal field of the Prony Bay (New Caledonia).</title>
        <authorList>
            <person name="Postec A."/>
        </authorList>
    </citation>
    <scope>NUCLEOTIDE SEQUENCE [LARGE SCALE GENOMIC DNA]</scope>
    <source>
        <strain evidence="13 14">LacV</strain>
    </source>
</reference>
<keyword evidence="2 10" id="KW-0132">Cell division</keyword>
<evidence type="ECO:0000256" key="8">
    <source>
        <dbReference type="ARBA" id="ARBA00023306"/>
    </source>
</evidence>
<dbReference type="HAMAP" id="MF_00033">
    <property type="entry name" value="MurG"/>
    <property type="match status" value="1"/>
</dbReference>
<name>A0A6I0FIG9_9FIRM</name>
<dbReference type="EMBL" id="WBZC01000004">
    <property type="protein sequence ID" value="KAB3538589.1"/>
    <property type="molecule type" value="Genomic_DNA"/>
</dbReference>
<keyword evidence="9 10" id="KW-0961">Cell wall biogenesis/degradation</keyword>
<dbReference type="InterPro" id="IPR007235">
    <property type="entry name" value="Glyco_trans_28_C"/>
</dbReference>
<dbReference type="Proteomes" id="UP000432715">
    <property type="component" value="Unassembled WGS sequence"/>
</dbReference>
<accession>A0A6I0FIG9</accession>
<evidence type="ECO:0000256" key="1">
    <source>
        <dbReference type="ARBA" id="ARBA00022475"/>
    </source>
</evidence>
<dbReference type="AlphaFoldDB" id="A0A6I0FIG9"/>
<proteinExistence type="inferred from homology"/>
<evidence type="ECO:0000256" key="3">
    <source>
        <dbReference type="ARBA" id="ARBA00022676"/>
    </source>
</evidence>
<feature type="domain" description="Glycosyl transferase family 28 C-terminal" evidence="12">
    <location>
        <begin position="188"/>
        <end position="349"/>
    </location>
</feature>
<dbReference type="GO" id="GO:0051301">
    <property type="term" value="P:cell division"/>
    <property type="evidence" value="ECO:0007669"/>
    <property type="project" value="UniProtKB-KW"/>
</dbReference>
<evidence type="ECO:0000256" key="4">
    <source>
        <dbReference type="ARBA" id="ARBA00022679"/>
    </source>
</evidence>
<keyword evidence="5 10" id="KW-0133">Cell shape</keyword>
<protein>
    <recommendedName>
        <fullName evidence="10">UDP-N-acetylglucosamine--N-acetylmuramyl-(pentapeptide) pyrophosphoryl-undecaprenol N-acetylglucosamine transferase</fullName>
        <ecNumber evidence="10">2.4.1.227</ecNumber>
    </recommendedName>
    <alternativeName>
        <fullName evidence="10">Undecaprenyl-PP-MurNAc-pentapeptide-UDPGlcNAc GlcNAc transferase</fullName>
    </alternativeName>
</protein>
<keyword evidence="8 10" id="KW-0131">Cell cycle</keyword>
<evidence type="ECO:0000313" key="13">
    <source>
        <dbReference type="EMBL" id="KAB3538589.1"/>
    </source>
</evidence>
<dbReference type="GO" id="GO:0005975">
    <property type="term" value="P:carbohydrate metabolic process"/>
    <property type="evidence" value="ECO:0007669"/>
    <property type="project" value="InterPro"/>
</dbReference>
<gene>
    <name evidence="10 13" type="primary">murG</name>
    <name evidence="13" type="ORF">F8154_01470</name>
</gene>
<dbReference type="EC" id="2.4.1.227" evidence="10"/>
<dbReference type="OrthoDB" id="9808936at2"/>
<evidence type="ECO:0000259" key="12">
    <source>
        <dbReference type="Pfam" id="PF04101"/>
    </source>
</evidence>
<keyword evidence="6 10" id="KW-0573">Peptidoglycan synthesis</keyword>
<dbReference type="SUPFAM" id="SSF53756">
    <property type="entry name" value="UDP-Glycosyltransferase/glycogen phosphorylase"/>
    <property type="match status" value="1"/>
</dbReference>
<evidence type="ECO:0000313" key="14">
    <source>
        <dbReference type="Proteomes" id="UP000432715"/>
    </source>
</evidence>
<keyword evidence="4 10" id="KW-0808">Transferase</keyword>
<evidence type="ECO:0000256" key="6">
    <source>
        <dbReference type="ARBA" id="ARBA00022984"/>
    </source>
</evidence>
<dbReference type="UniPathway" id="UPA00219"/>
<comment type="subcellular location">
    <subcellularLocation>
        <location evidence="10">Cell membrane</location>
        <topology evidence="10">Peripheral membrane protein</topology>
        <orientation evidence="10">Cytoplasmic side</orientation>
    </subcellularLocation>
</comment>
<evidence type="ECO:0000256" key="7">
    <source>
        <dbReference type="ARBA" id="ARBA00023136"/>
    </source>
</evidence>
<comment type="function">
    <text evidence="10">Cell wall formation. Catalyzes the transfer of a GlcNAc subunit on undecaprenyl-pyrophosphoryl-MurNAc-pentapeptide (lipid intermediate I) to form undecaprenyl-pyrophosphoryl-MurNAc-(pentapeptide)GlcNAc (lipid intermediate II).</text>
</comment>
<comment type="caution">
    <text evidence="13">The sequence shown here is derived from an EMBL/GenBank/DDBJ whole genome shotgun (WGS) entry which is preliminary data.</text>
</comment>
<organism evidence="13 14">
    <name type="scientific">Alkaliphilus pronyensis</name>
    <dbReference type="NCBI Taxonomy" id="1482732"/>
    <lineage>
        <taxon>Bacteria</taxon>
        <taxon>Bacillati</taxon>
        <taxon>Bacillota</taxon>
        <taxon>Clostridia</taxon>
        <taxon>Peptostreptococcales</taxon>
        <taxon>Natronincolaceae</taxon>
        <taxon>Alkaliphilus</taxon>
    </lineage>
</organism>
<dbReference type="GO" id="GO:0009252">
    <property type="term" value="P:peptidoglycan biosynthetic process"/>
    <property type="evidence" value="ECO:0007669"/>
    <property type="project" value="UniProtKB-UniRule"/>
</dbReference>
<feature type="binding site" evidence="10">
    <location>
        <position position="166"/>
    </location>
    <ligand>
        <name>UDP-N-acetyl-alpha-D-glucosamine</name>
        <dbReference type="ChEBI" id="CHEBI:57705"/>
    </ligand>
</feature>
<comment type="caution">
    <text evidence="10">Lacks conserved residue(s) required for the propagation of feature annotation.</text>
</comment>